<organism evidence="1 2">
    <name type="scientific">Brachionus calyciflorus</name>
    <dbReference type="NCBI Taxonomy" id="104777"/>
    <lineage>
        <taxon>Eukaryota</taxon>
        <taxon>Metazoa</taxon>
        <taxon>Spiralia</taxon>
        <taxon>Gnathifera</taxon>
        <taxon>Rotifera</taxon>
        <taxon>Eurotatoria</taxon>
        <taxon>Monogononta</taxon>
        <taxon>Pseudotrocha</taxon>
        <taxon>Ploima</taxon>
        <taxon>Brachionidae</taxon>
        <taxon>Brachionus</taxon>
    </lineage>
</organism>
<evidence type="ECO:0000313" key="1">
    <source>
        <dbReference type="EMBL" id="CAF1072347.1"/>
    </source>
</evidence>
<evidence type="ECO:0000313" key="2">
    <source>
        <dbReference type="Proteomes" id="UP000663879"/>
    </source>
</evidence>
<reference evidence="1" key="1">
    <citation type="submission" date="2021-02" db="EMBL/GenBank/DDBJ databases">
        <authorList>
            <person name="Nowell W R."/>
        </authorList>
    </citation>
    <scope>NUCLEOTIDE SEQUENCE</scope>
    <source>
        <strain evidence="1">Ploen Becks lab</strain>
    </source>
</reference>
<feature type="non-terminal residue" evidence="1">
    <location>
        <position position="1"/>
    </location>
</feature>
<comment type="caution">
    <text evidence="1">The sequence shown here is derived from an EMBL/GenBank/DDBJ whole genome shotgun (WGS) entry which is preliminary data.</text>
</comment>
<dbReference type="Proteomes" id="UP000663879">
    <property type="component" value="Unassembled WGS sequence"/>
</dbReference>
<dbReference type="AlphaFoldDB" id="A0A814M682"/>
<sequence>FNKYLIGITQSEIIYSNQKKHYSINNELKFDSVILGFEINVQYAGSLKIDALYFDFCNGGVFGSKNFIDSYNLSNYRILSSESYHVGAGYNKIFLKKAINLKKGTIFSIEIIALSNLGIDSKCDSIYSDFYELSGILYKIDKIKNCRLLFNVLTEQFYFESINFFNHTFDQLGTYYFTIGSLNNIKFNSNYTFDITSRSSIDIICTTETKIFSTINCSIIAVTTEKSDVFEIKESNKSTIFNHAGDLRSFFGNNFSMLNLNIQKQSDLNGYFILPSTEFEFDSFLLGFEFLASSKIAQIRILVYEFESCGNESCKNWIFESSPSIGNYSNLINCGRFTTKNGLNRISLPQPIWIRKGSIIVLHTTWNPILIDSIDEHEIPDYSFAENVSIRIDMKRSLRFCFRALIDQSFYYTKFSYFREIEFETDENFRLVDIVATIVEKNMTINKRINLSNGRIFLLNILVILHFIK</sequence>
<name>A0A814M682_9BILA</name>
<dbReference type="EMBL" id="CAJNOC010006201">
    <property type="protein sequence ID" value="CAF1072347.1"/>
    <property type="molecule type" value="Genomic_DNA"/>
</dbReference>
<protein>
    <submittedName>
        <fullName evidence="1">Uncharacterized protein</fullName>
    </submittedName>
</protein>
<gene>
    <name evidence="1" type="ORF">OXX778_LOCUS19790</name>
</gene>
<keyword evidence="2" id="KW-1185">Reference proteome</keyword>
<accession>A0A814M682</accession>
<proteinExistence type="predicted"/>